<dbReference type="EMBL" id="JXYQ01000003">
    <property type="protein sequence ID" value="KJA12301.1"/>
    <property type="molecule type" value="Genomic_DNA"/>
</dbReference>
<comment type="caution">
    <text evidence="1">The sequence shown here is derived from an EMBL/GenBank/DDBJ whole genome shotgun (WGS) entry which is preliminary data.</text>
</comment>
<gene>
    <name evidence="1" type="ORF">RP29_01420</name>
</gene>
<accession>A0A0D7KD49</accession>
<name>A0A0D7KD49_9BURK</name>
<organism evidence="1 2">
    <name type="scientific">Acidovorax temperans</name>
    <dbReference type="NCBI Taxonomy" id="80878"/>
    <lineage>
        <taxon>Bacteria</taxon>
        <taxon>Pseudomonadati</taxon>
        <taxon>Pseudomonadota</taxon>
        <taxon>Betaproteobacteria</taxon>
        <taxon>Burkholderiales</taxon>
        <taxon>Comamonadaceae</taxon>
        <taxon>Acidovorax</taxon>
    </lineage>
</organism>
<evidence type="ECO:0000313" key="1">
    <source>
        <dbReference type="EMBL" id="KJA12301.1"/>
    </source>
</evidence>
<sequence>MDFTRLHCFMHIFNQEISMKKSVAFLSFAAIAINAYAADERDASRIAKKYSEVVACQLEGIGDYQKNQYKAVKVNSGEADLGGLGAIFVVYWEGDVGCAGGSGTIVPNFTVVEHSGFSSAAPVVRTDYKFPEMDLVRLTSISGKNGQLLVKGITYGPKDQQNAPTKVVSYSLKIVNNEFVKQ</sequence>
<dbReference type="PATRIC" id="fig|80878.5.peg.1590"/>
<evidence type="ECO:0000313" key="2">
    <source>
        <dbReference type="Proteomes" id="UP000032566"/>
    </source>
</evidence>
<keyword evidence="2" id="KW-1185">Reference proteome</keyword>
<dbReference type="AlphaFoldDB" id="A0A0D7KD49"/>
<proteinExistence type="predicted"/>
<reference evidence="1 2" key="1">
    <citation type="submission" date="2014-12" db="EMBL/GenBank/DDBJ databases">
        <title>Isolation of bacteria from lake water.</title>
        <authorList>
            <person name="Sheng K.-Y."/>
            <person name="Chin P.-S."/>
            <person name="Chan K.-G."/>
            <person name="Tan G.S."/>
        </authorList>
    </citation>
    <scope>NUCLEOTIDE SEQUENCE [LARGE SCALE GENOMIC DNA]</scope>
    <source>
        <strain evidence="1 2">KY4</strain>
    </source>
</reference>
<protein>
    <submittedName>
        <fullName evidence="1">Uncharacterized protein</fullName>
    </submittedName>
</protein>
<dbReference type="Proteomes" id="UP000032566">
    <property type="component" value="Unassembled WGS sequence"/>
</dbReference>